<dbReference type="PROSITE" id="PS50893">
    <property type="entry name" value="ABC_TRANSPORTER_2"/>
    <property type="match status" value="1"/>
</dbReference>
<reference evidence="12" key="2">
    <citation type="journal article" date="2021" name="PeerJ">
        <title>Extensive microbial diversity within the chicken gut microbiome revealed by metagenomics and culture.</title>
        <authorList>
            <person name="Gilroy R."/>
            <person name="Ravi A."/>
            <person name="Getino M."/>
            <person name="Pursley I."/>
            <person name="Horton D.L."/>
            <person name="Alikhan N.F."/>
            <person name="Baker D."/>
            <person name="Gharbi K."/>
            <person name="Hall N."/>
            <person name="Watson M."/>
            <person name="Adriaenssens E.M."/>
            <person name="Foster-Nyarko E."/>
            <person name="Jarju S."/>
            <person name="Secka A."/>
            <person name="Antonio M."/>
            <person name="Oren A."/>
            <person name="Chaudhuri R.R."/>
            <person name="La Ragione R."/>
            <person name="Hildebrand F."/>
            <person name="Pallen M.J."/>
        </authorList>
    </citation>
    <scope>NUCLEOTIDE SEQUENCE</scope>
    <source>
        <strain evidence="12">CHK33-4379</strain>
    </source>
</reference>
<dbReference type="Gene3D" id="3.40.50.300">
    <property type="entry name" value="P-loop containing nucleotide triphosphate hydrolases"/>
    <property type="match status" value="1"/>
</dbReference>
<dbReference type="GO" id="GO:0022857">
    <property type="term" value="F:transmembrane transporter activity"/>
    <property type="evidence" value="ECO:0007669"/>
    <property type="project" value="UniProtKB-ARBA"/>
</dbReference>
<gene>
    <name evidence="12" type="ORF">IAC39_01460</name>
</gene>
<dbReference type="EMBL" id="DVLL01000006">
    <property type="protein sequence ID" value="HIT58381.1"/>
    <property type="molecule type" value="Genomic_DNA"/>
</dbReference>
<name>A0A9D1GS27_9FIRM</name>
<dbReference type="Pfam" id="PF00005">
    <property type="entry name" value="ABC_tran"/>
    <property type="match status" value="1"/>
</dbReference>
<dbReference type="InterPro" id="IPR027417">
    <property type="entry name" value="P-loop_NTPase"/>
</dbReference>
<evidence type="ECO:0000256" key="2">
    <source>
        <dbReference type="ARBA" id="ARBA00022448"/>
    </source>
</evidence>
<comment type="subcellular location">
    <subcellularLocation>
        <location evidence="1">Cell inner membrane</location>
        <topology evidence="1">Multi-pass membrane protein</topology>
    </subcellularLocation>
</comment>
<dbReference type="AlphaFoldDB" id="A0A9D1GS27"/>
<reference evidence="12" key="1">
    <citation type="submission" date="2020-10" db="EMBL/GenBank/DDBJ databases">
        <authorList>
            <person name="Gilroy R."/>
        </authorList>
    </citation>
    <scope>NUCLEOTIDE SEQUENCE</scope>
    <source>
        <strain evidence="12">CHK33-4379</strain>
    </source>
</reference>
<dbReference type="SMART" id="SM00382">
    <property type="entry name" value="AAA"/>
    <property type="match status" value="1"/>
</dbReference>
<evidence type="ECO:0000256" key="9">
    <source>
        <dbReference type="ARBA" id="ARBA00038388"/>
    </source>
</evidence>
<evidence type="ECO:0000313" key="13">
    <source>
        <dbReference type="Proteomes" id="UP000824136"/>
    </source>
</evidence>
<dbReference type="InterPro" id="IPR003439">
    <property type="entry name" value="ABC_transporter-like_ATP-bd"/>
</dbReference>
<dbReference type="PANTHER" id="PTHR42798:SF6">
    <property type="entry name" value="CELL DIVISION ATP-BINDING PROTEIN FTSE"/>
    <property type="match status" value="1"/>
</dbReference>
<comment type="caution">
    <text evidence="12">The sequence shown here is derived from an EMBL/GenBank/DDBJ whole genome shotgun (WGS) entry which is preliminary data.</text>
</comment>
<organism evidence="12 13">
    <name type="scientific">Candidatus Faeciplasma pullistercoris</name>
    <dbReference type="NCBI Taxonomy" id="2840800"/>
    <lineage>
        <taxon>Bacteria</taxon>
        <taxon>Bacillati</taxon>
        <taxon>Bacillota</taxon>
        <taxon>Clostridia</taxon>
        <taxon>Eubacteriales</taxon>
        <taxon>Oscillospiraceae</taxon>
        <taxon>Oscillospiraceae incertae sedis</taxon>
        <taxon>Candidatus Faeciplasma</taxon>
    </lineage>
</organism>
<dbReference type="Pfam" id="PF02687">
    <property type="entry name" value="FtsX"/>
    <property type="match status" value="1"/>
</dbReference>
<evidence type="ECO:0000256" key="6">
    <source>
        <dbReference type="ARBA" id="ARBA00022840"/>
    </source>
</evidence>
<evidence type="ECO:0000256" key="7">
    <source>
        <dbReference type="ARBA" id="ARBA00022989"/>
    </source>
</evidence>
<keyword evidence="8 10" id="KW-0472">Membrane</keyword>
<dbReference type="GO" id="GO:0005886">
    <property type="term" value="C:plasma membrane"/>
    <property type="evidence" value="ECO:0007669"/>
    <property type="project" value="UniProtKB-SubCell"/>
</dbReference>
<dbReference type="InterPro" id="IPR017911">
    <property type="entry name" value="MacB-like_ATP-bd"/>
</dbReference>
<keyword evidence="2" id="KW-0813">Transport</keyword>
<dbReference type="CDD" id="cd03255">
    <property type="entry name" value="ABC_MJ0796_LolCDE_FtsE"/>
    <property type="match status" value="1"/>
</dbReference>
<keyword evidence="5" id="KW-0547">Nucleotide-binding</keyword>
<dbReference type="PROSITE" id="PS00211">
    <property type="entry name" value="ABC_TRANSPORTER_1"/>
    <property type="match status" value="1"/>
</dbReference>
<dbReference type="PANTHER" id="PTHR42798">
    <property type="entry name" value="LIPOPROTEIN-RELEASING SYSTEM ATP-BINDING PROTEIN LOLD"/>
    <property type="match status" value="1"/>
</dbReference>
<feature type="domain" description="ABC transporter" evidence="11">
    <location>
        <begin position="2"/>
        <end position="240"/>
    </location>
</feature>
<feature type="transmembrane region" description="Helical" evidence="10">
    <location>
        <begin position="943"/>
        <end position="966"/>
    </location>
</feature>
<evidence type="ECO:0000259" key="11">
    <source>
        <dbReference type="PROSITE" id="PS50893"/>
    </source>
</evidence>
<dbReference type="Proteomes" id="UP000824136">
    <property type="component" value="Unassembled WGS sequence"/>
</dbReference>
<evidence type="ECO:0000256" key="1">
    <source>
        <dbReference type="ARBA" id="ARBA00004429"/>
    </source>
</evidence>
<evidence type="ECO:0000256" key="4">
    <source>
        <dbReference type="ARBA" id="ARBA00022692"/>
    </source>
</evidence>
<keyword evidence="3" id="KW-1003">Cell membrane</keyword>
<protein>
    <submittedName>
        <fullName evidence="12">ABC transporter ATP-binding protein/permease</fullName>
    </submittedName>
</protein>
<dbReference type="InterPro" id="IPR017871">
    <property type="entry name" value="ABC_transporter-like_CS"/>
</dbReference>
<dbReference type="InterPro" id="IPR003593">
    <property type="entry name" value="AAA+_ATPase"/>
</dbReference>
<feature type="transmembrane region" description="Helical" evidence="10">
    <location>
        <begin position="273"/>
        <end position="296"/>
    </location>
</feature>
<comment type="similarity">
    <text evidence="9">Belongs to the ABC transporter superfamily. Macrolide exporter (TC 3.A.1.122) family.</text>
</comment>
<dbReference type="FunFam" id="3.40.50.300:FF:000032">
    <property type="entry name" value="Export ABC transporter ATP-binding protein"/>
    <property type="match status" value="1"/>
</dbReference>
<accession>A0A9D1GS27</accession>
<keyword evidence="4 10" id="KW-0812">Transmembrane</keyword>
<feature type="transmembrane region" description="Helical" evidence="10">
    <location>
        <begin position="905"/>
        <end position="931"/>
    </location>
</feature>
<keyword evidence="7 10" id="KW-1133">Transmembrane helix</keyword>
<evidence type="ECO:0000256" key="5">
    <source>
        <dbReference type="ARBA" id="ARBA00022741"/>
    </source>
</evidence>
<dbReference type="InterPro" id="IPR003838">
    <property type="entry name" value="ABC3_permease_C"/>
</dbReference>
<dbReference type="GO" id="GO:0098796">
    <property type="term" value="C:membrane protein complex"/>
    <property type="evidence" value="ECO:0007669"/>
    <property type="project" value="UniProtKB-ARBA"/>
</dbReference>
<evidence type="ECO:0000256" key="8">
    <source>
        <dbReference type="ARBA" id="ARBA00023136"/>
    </source>
</evidence>
<feature type="transmembrane region" description="Helical" evidence="10">
    <location>
        <begin position="849"/>
        <end position="878"/>
    </location>
</feature>
<dbReference type="GO" id="GO:0016887">
    <property type="term" value="F:ATP hydrolysis activity"/>
    <property type="evidence" value="ECO:0007669"/>
    <property type="project" value="InterPro"/>
</dbReference>
<dbReference type="GO" id="GO:0005524">
    <property type="term" value="F:ATP binding"/>
    <property type="evidence" value="ECO:0007669"/>
    <property type="project" value="UniProtKB-KW"/>
</dbReference>
<sequence>MLKLTNIVKNYNVGDDTVKALKGISIEFRKNEFVAILGPSGCGKTTLLNIIGGLDKYTSGDLSINGRSTKMFKDSDWDSYRNHSIGFVFQSYNLIPHQTVLSNVELALTLSGVGKTERKKRAIEALKKVGLGDQLHKKPNQMSGGQMQRVAIARALVNDPEILMADEPTGALDSTTSVQIMDILKEIARDRLVIMVTHNPELAEKYATRIVRVLDGEIQSDSMPYSSEGEESHAEQMRVVGKKHQKSKKTSMSFGTALSLSLNNLMTKKGRTVLTSFAGSIGIIGIALILSVSTGFQTYINRVQEDALTSYPITINAEEIDMSSMLTTFMDANGSSGELSHELDKVYENRVMSDIMDTMSKMETRENNLVSFKEYLDGSGDIKEHVSSLQYVYDTGMNIYVTDKDGQIVNSNVLELISRLYSEMGVSAPTSTLSNMIQIEAWQELLSGMDGEMISPLMQEQYDVVYGRWPENYDEVVVVVDENNEISDMMLYTLGLKTIDEIIDDMEMAAEGEGEQISESSWSYEDVLGIDFRIILDCDKYQKSGSGYTDATQTEAGLKYLYDSDKSVKLKVVGIIRQSDTAVSAFMSSAVGYTSALTDYLIDRVENNELITAQKENPEVDVLSGLKFKVEGEEPTEDDIIAAVDEWESGLDASEKASVYTELLSIPDDAYLASGVEQFRGTLTPESETEMLVQAIMSQTQMDEDTIRSYVADMDEAEKEGYLSDVISASVIQQYAAQVTEQLSGYTQEELAAAFDAMELTSGQYRYLFENSVPSNVSESTYEEVLGLLGDVNRDAPKAIYIYTPTFEDKDAIADIITDYNETVSEEDKISYTDYVKILMSSITTIINAISYVLIAFVAISLVVSSIMIGIITYISVLERTKEIGILRAVGASKKDISRVFNAETLIVGFAAGAIGIGVSLLLLIPINLILHTLTGIESLSAILPVGGAVILVIISMALTLIAGLIPSGIAAKKDPVEALRTE</sequence>
<evidence type="ECO:0000256" key="3">
    <source>
        <dbReference type="ARBA" id="ARBA00022475"/>
    </source>
</evidence>
<dbReference type="SUPFAM" id="SSF52540">
    <property type="entry name" value="P-loop containing nucleoside triphosphate hydrolases"/>
    <property type="match status" value="1"/>
</dbReference>
<evidence type="ECO:0000313" key="12">
    <source>
        <dbReference type="EMBL" id="HIT58381.1"/>
    </source>
</evidence>
<evidence type="ECO:0000256" key="10">
    <source>
        <dbReference type="SAM" id="Phobius"/>
    </source>
</evidence>
<keyword evidence="6 12" id="KW-0067">ATP-binding</keyword>
<proteinExistence type="inferred from homology"/>